<gene>
    <name evidence="1" type="ORF">I7I52_08574</name>
</gene>
<evidence type="ECO:0000313" key="1">
    <source>
        <dbReference type="EMBL" id="KAG5291292.1"/>
    </source>
</evidence>
<name>A0A8H7YGY9_AJECA</name>
<protein>
    <submittedName>
        <fullName evidence="1">Uncharacterized protein</fullName>
    </submittedName>
</protein>
<accession>A0A8H7YGY9</accession>
<dbReference type="VEuPathDB" id="FungiDB:I7I52_08574"/>
<reference evidence="1 2" key="1">
    <citation type="submission" date="2021-01" db="EMBL/GenBank/DDBJ databases">
        <title>Chromosome-level genome assembly of a human fungal pathogen reveals clustering of transcriptionally co-regulated genes.</title>
        <authorList>
            <person name="Voorhies M."/>
            <person name="Cohen S."/>
            <person name="Shea T.P."/>
            <person name="Petrus S."/>
            <person name="Munoz J.F."/>
            <person name="Poplawski S."/>
            <person name="Goldman W.E."/>
            <person name="Michael T."/>
            <person name="Cuomo C.A."/>
            <person name="Sil A."/>
            <person name="Beyhan S."/>
        </authorList>
    </citation>
    <scope>NUCLEOTIDE SEQUENCE [LARGE SCALE GENOMIC DNA]</scope>
    <source>
        <strain evidence="1 2">G184AR</strain>
    </source>
</reference>
<proteinExistence type="predicted"/>
<dbReference type="AlphaFoldDB" id="A0A8H7YGY9"/>
<comment type="caution">
    <text evidence="1">The sequence shown here is derived from an EMBL/GenBank/DDBJ whole genome shotgun (WGS) entry which is preliminary data.</text>
</comment>
<evidence type="ECO:0000313" key="2">
    <source>
        <dbReference type="Proteomes" id="UP000670092"/>
    </source>
</evidence>
<organism evidence="1 2">
    <name type="scientific">Ajellomyces capsulatus</name>
    <name type="common">Darling's disease fungus</name>
    <name type="synonym">Histoplasma capsulatum</name>
    <dbReference type="NCBI Taxonomy" id="5037"/>
    <lineage>
        <taxon>Eukaryota</taxon>
        <taxon>Fungi</taxon>
        <taxon>Dikarya</taxon>
        <taxon>Ascomycota</taxon>
        <taxon>Pezizomycotina</taxon>
        <taxon>Eurotiomycetes</taxon>
        <taxon>Eurotiomycetidae</taxon>
        <taxon>Onygenales</taxon>
        <taxon>Ajellomycetaceae</taxon>
        <taxon>Histoplasma</taxon>
    </lineage>
</organism>
<dbReference type="EMBL" id="JAEVHI010000005">
    <property type="protein sequence ID" value="KAG5291292.1"/>
    <property type="molecule type" value="Genomic_DNA"/>
</dbReference>
<dbReference type="Proteomes" id="UP000670092">
    <property type="component" value="Unassembled WGS sequence"/>
</dbReference>
<sequence>MLHISHPCLRHLRADSSYIRNSGNLNGTREALCKRITSLTPFPIPRLREWIHGSMQGTEFRPGKHGK</sequence>